<dbReference type="EMBL" id="MVBO01000091">
    <property type="protein sequence ID" value="OZJ03321.1"/>
    <property type="molecule type" value="Genomic_DNA"/>
</dbReference>
<proteinExistence type="predicted"/>
<keyword evidence="1" id="KW-0472">Membrane</keyword>
<protein>
    <recommendedName>
        <fullName evidence="4">PRA1 family protein</fullName>
    </recommendedName>
</protein>
<feature type="transmembrane region" description="Helical" evidence="1">
    <location>
        <begin position="97"/>
        <end position="120"/>
    </location>
</feature>
<keyword evidence="3" id="KW-1185">Reference proteome</keyword>
<evidence type="ECO:0000313" key="2">
    <source>
        <dbReference type="EMBL" id="OZJ03321.1"/>
    </source>
</evidence>
<reference evidence="2 3" key="1">
    <citation type="journal article" date="2017" name="Mycologia">
        <title>Bifiguratus adelaidae, gen. et sp. nov., a new member of Mucoromycotina in endophytic and soil-dwelling habitats.</title>
        <authorList>
            <person name="Torres-Cruz T.J."/>
            <person name="Billingsley Tobias T.L."/>
            <person name="Almatruk M."/>
            <person name="Hesse C."/>
            <person name="Kuske C.R."/>
            <person name="Desiro A."/>
            <person name="Benucci G.M."/>
            <person name="Bonito G."/>
            <person name="Stajich J.E."/>
            <person name="Dunlap C."/>
            <person name="Arnold A.E."/>
            <person name="Porras-Alfaro A."/>
        </authorList>
    </citation>
    <scope>NUCLEOTIDE SEQUENCE [LARGE SCALE GENOMIC DNA]</scope>
    <source>
        <strain evidence="2 3">AZ0501</strain>
    </source>
</reference>
<dbReference type="Proteomes" id="UP000242875">
    <property type="component" value="Unassembled WGS sequence"/>
</dbReference>
<evidence type="ECO:0000256" key="1">
    <source>
        <dbReference type="SAM" id="Phobius"/>
    </source>
</evidence>
<gene>
    <name evidence="2" type="ORF">BZG36_04219</name>
</gene>
<name>A0A261XYB6_9FUNG</name>
<keyword evidence="1" id="KW-1133">Transmembrane helix</keyword>
<accession>A0A261XYB6</accession>
<evidence type="ECO:0000313" key="3">
    <source>
        <dbReference type="Proteomes" id="UP000242875"/>
    </source>
</evidence>
<keyword evidence="1" id="KW-0812">Transmembrane</keyword>
<comment type="caution">
    <text evidence="2">The sequence shown here is derived from an EMBL/GenBank/DDBJ whole genome shotgun (WGS) entry which is preliminary data.</text>
</comment>
<dbReference type="AlphaFoldDB" id="A0A261XYB6"/>
<evidence type="ECO:0008006" key="4">
    <source>
        <dbReference type="Google" id="ProtNLM"/>
    </source>
</evidence>
<sequence length="185" mass="20993">MVDVLSPTPSLRRPVPIKRRSFKQALYNRLQNRLTTEQYEGHEEAADGASHFLLSKPIKIYGHFRRLALPPTSLLISDFQYVLITLTRSYLPTICQILITSLLATPLSFILGCLAVYASLVETKPGMAVRQWVAVRAPVRLNKKSAAAFIISTVELVFLLLLYTFSLFVVILMLFCLVLQPVWYH</sequence>
<feature type="transmembrane region" description="Helical" evidence="1">
    <location>
        <begin position="146"/>
        <end position="179"/>
    </location>
</feature>
<organism evidence="2 3">
    <name type="scientific">Bifiguratus adelaidae</name>
    <dbReference type="NCBI Taxonomy" id="1938954"/>
    <lineage>
        <taxon>Eukaryota</taxon>
        <taxon>Fungi</taxon>
        <taxon>Fungi incertae sedis</taxon>
        <taxon>Mucoromycota</taxon>
        <taxon>Mucoromycotina</taxon>
        <taxon>Endogonomycetes</taxon>
        <taxon>Endogonales</taxon>
        <taxon>Endogonales incertae sedis</taxon>
        <taxon>Bifiguratus</taxon>
    </lineage>
</organism>